<reference evidence="1" key="1">
    <citation type="journal article" date="2021" name="New Phytol.">
        <title>Evolutionary innovations through gain and loss of genes in the ectomycorrhizal Boletales.</title>
        <authorList>
            <person name="Wu G."/>
            <person name="Miyauchi S."/>
            <person name="Morin E."/>
            <person name="Kuo A."/>
            <person name="Drula E."/>
            <person name="Varga T."/>
            <person name="Kohler A."/>
            <person name="Feng B."/>
            <person name="Cao Y."/>
            <person name="Lipzen A."/>
            <person name="Daum C."/>
            <person name="Hundley H."/>
            <person name="Pangilinan J."/>
            <person name="Johnson J."/>
            <person name="Barry K."/>
            <person name="LaButti K."/>
            <person name="Ng V."/>
            <person name="Ahrendt S."/>
            <person name="Min B."/>
            <person name="Choi I.G."/>
            <person name="Park H."/>
            <person name="Plett J.M."/>
            <person name="Magnuson J."/>
            <person name="Spatafora J.W."/>
            <person name="Nagy L.G."/>
            <person name="Henrissat B."/>
            <person name="Grigoriev I.V."/>
            <person name="Yang Z.L."/>
            <person name="Xu J."/>
            <person name="Martin F.M."/>
        </authorList>
    </citation>
    <scope>NUCLEOTIDE SEQUENCE</scope>
    <source>
        <strain evidence="1">ATCC 28755</strain>
    </source>
</reference>
<keyword evidence="2" id="KW-1185">Reference proteome</keyword>
<evidence type="ECO:0000313" key="2">
    <source>
        <dbReference type="Proteomes" id="UP000790377"/>
    </source>
</evidence>
<organism evidence="1 2">
    <name type="scientific">Hygrophoropsis aurantiaca</name>
    <dbReference type="NCBI Taxonomy" id="72124"/>
    <lineage>
        <taxon>Eukaryota</taxon>
        <taxon>Fungi</taxon>
        <taxon>Dikarya</taxon>
        <taxon>Basidiomycota</taxon>
        <taxon>Agaricomycotina</taxon>
        <taxon>Agaricomycetes</taxon>
        <taxon>Agaricomycetidae</taxon>
        <taxon>Boletales</taxon>
        <taxon>Coniophorineae</taxon>
        <taxon>Hygrophoropsidaceae</taxon>
        <taxon>Hygrophoropsis</taxon>
    </lineage>
</organism>
<dbReference type="EMBL" id="MU267639">
    <property type="protein sequence ID" value="KAH7912987.1"/>
    <property type="molecule type" value="Genomic_DNA"/>
</dbReference>
<evidence type="ECO:0000313" key="1">
    <source>
        <dbReference type="EMBL" id="KAH7912987.1"/>
    </source>
</evidence>
<sequence>MYPRTAMSHGPRRYYAVRIGREGPCIYTTYNEYTHLSDGIKTRGFSGSSGKGFDTLQEAQRWLQEVPLNGMAVTHTTTHTELHWNFLQEADGNVFTGATSASTSTTISVVPNSANTIRQYPDFHAAPKSVWTEYESPLNVGKAQEYMSETHLDRSFSEVPVDQLPPPAPPFQQEIKLSPEQRLVLDKVKSGKSIFFTGPAGKITYLGCYNLNP</sequence>
<proteinExistence type="predicted"/>
<comment type="caution">
    <text evidence="1">The sequence shown here is derived from an EMBL/GenBank/DDBJ whole genome shotgun (WGS) entry which is preliminary data.</text>
</comment>
<name>A0ACB8AIF6_9AGAM</name>
<accession>A0ACB8AIF6</accession>
<gene>
    <name evidence="1" type="ORF">BJ138DRAFT_701115</name>
</gene>
<dbReference type="Proteomes" id="UP000790377">
    <property type="component" value="Unassembled WGS sequence"/>
</dbReference>
<protein>
    <submittedName>
        <fullName evidence="1">Uncharacterized protein</fullName>
    </submittedName>
</protein>